<gene>
    <name evidence="1" type="ORF">Scep_002104</name>
</gene>
<organism evidence="1 2">
    <name type="scientific">Stephania cephalantha</name>
    <dbReference type="NCBI Taxonomy" id="152367"/>
    <lineage>
        <taxon>Eukaryota</taxon>
        <taxon>Viridiplantae</taxon>
        <taxon>Streptophyta</taxon>
        <taxon>Embryophyta</taxon>
        <taxon>Tracheophyta</taxon>
        <taxon>Spermatophyta</taxon>
        <taxon>Magnoliopsida</taxon>
        <taxon>Ranunculales</taxon>
        <taxon>Menispermaceae</taxon>
        <taxon>Menispermoideae</taxon>
        <taxon>Cissampelideae</taxon>
        <taxon>Stephania</taxon>
    </lineage>
</organism>
<dbReference type="Proteomes" id="UP001419268">
    <property type="component" value="Unassembled WGS sequence"/>
</dbReference>
<reference evidence="1 2" key="1">
    <citation type="submission" date="2024-01" db="EMBL/GenBank/DDBJ databases">
        <title>Genome assemblies of Stephania.</title>
        <authorList>
            <person name="Yang L."/>
        </authorList>
    </citation>
    <scope>NUCLEOTIDE SEQUENCE [LARGE SCALE GENOMIC DNA]</scope>
    <source>
        <strain evidence="1">JXDWG</strain>
        <tissue evidence="1">Leaf</tissue>
    </source>
</reference>
<accession>A0AAP0Q4N3</accession>
<dbReference type="EMBL" id="JBBNAG010000001">
    <property type="protein sequence ID" value="KAK9166913.1"/>
    <property type="molecule type" value="Genomic_DNA"/>
</dbReference>
<proteinExistence type="predicted"/>
<sequence length="111" mass="12552">MEDYLSETAEVREVFQIEPEFVIALDEEENDIKIDVISDRPEKPQIERGRPTSSIFYTVDTFVLDDPDGTDSFVLEVLNELPNLKEGVHASLSEFVDAPFVVDIFKGEGIT</sequence>
<name>A0AAP0Q4N3_9MAGN</name>
<protein>
    <submittedName>
        <fullName evidence="1">Uncharacterized protein</fullName>
    </submittedName>
</protein>
<comment type="caution">
    <text evidence="1">The sequence shown here is derived from an EMBL/GenBank/DDBJ whole genome shotgun (WGS) entry which is preliminary data.</text>
</comment>
<evidence type="ECO:0000313" key="2">
    <source>
        <dbReference type="Proteomes" id="UP001419268"/>
    </source>
</evidence>
<evidence type="ECO:0000313" key="1">
    <source>
        <dbReference type="EMBL" id="KAK9166913.1"/>
    </source>
</evidence>
<keyword evidence="2" id="KW-1185">Reference proteome</keyword>
<dbReference type="AlphaFoldDB" id="A0AAP0Q4N3"/>